<comment type="similarity">
    <text evidence="2">Belongs to the CTP synthase family.</text>
</comment>
<feature type="non-terminal residue" evidence="12">
    <location>
        <position position="392"/>
    </location>
</feature>
<dbReference type="EMBL" id="LAZR01055794">
    <property type="protein sequence ID" value="KKK75591.1"/>
    <property type="molecule type" value="Genomic_DNA"/>
</dbReference>
<comment type="caution">
    <text evidence="12">The sequence shown here is derived from an EMBL/GenBank/DDBJ whole genome shotgun (WGS) entry which is preliminary data.</text>
</comment>
<comment type="pathway">
    <text evidence="1">Pyrimidine metabolism; CTP biosynthesis via de novo pathway; CTP from UDP: step 2/2.</text>
</comment>
<evidence type="ECO:0000256" key="4">
    <source>
        <dbReference type="ARBA" id="ARBA00022598"/>
    </source>
</evidence>
<evidence type="ECO:0000256" key="3">
    <source>
        <dbReference type="ARBA" id="ARBA00012291"/>
    </source>
</evidence>
<dbReference type="PANTHER" id="PTHR11550:SF0">
    <property type="entry name" value="CTP SYNTHASE-RELATED"/>
    <property type="match status" value="1"/>
</dbReference>
<name>A0A0F9ATT2_9ZZZZ</name>
<feature type="domain" description="CTP synthase N-terminal" evidence="11">
    <location>
        <begin position="1"/>
        <end position="126"/>
    </location>
</feature>
<evidence type="ECO:0000256" key="7">
    <source>
        <dbReference type="ARBA" id="ARBA00022962"/>
    </source>
</evidence>
<dbReference type="InterPro" id="IPR004468">
    <property type="entry name" value="CTP_synthase"/>
</dbReference>
<evidence type="ECO:0000256" key="6">
    <source>
        <dbReference type="ARBA" id="ARBA00022840"/>
    </source>
</evidence>
<sequence length="392" mass="43139">IGGTCGDVENAYYIEAMRELAFEEGADSCCFVALTYVIEPQTLGEQKSKAAQLGIKRLMEYGLHPHLVACRAEKEVTEKVRQKISVYTNVPLKRVFSMHDLPSIYMLPERMRQAGLDSEVVQLLGLGGRVNSAVDMRNAAEWGEFTHKISKPSRSVTIGITGKYVALRDSYASIIKALEHSGVATAAAVDIRWIETDEINDTNVAEALAGMDGIIVPGGFGVRGTAGKIACVKHARQNKLPFLGICLGFQAAIIEFARNVCGLPDADSTELNPDCSTPVISILPEQKKIEGLGGNMRLGGQDVAITPETLAAELFDGAEHIRQRFRHRFEVDPQYIETLEGGGLIFSGRHPKHPIMQILELLRIRPINRCVLFEPRPAKVFDFYLPAHVKSR</sequence>
<gene>
    <name evidence="12" type="ORF">LCGC14_2872180</name>
</gene>
<dbReference type="GO" id="GO:0003883">
    <property type="term" value="F:CTP synthase activity"/>
    <property type="evidence" value="ECO:0007669"/>
    <property type="project" value="UniProtKB-EC"/>
</dbReference>
<dbReference type="NCBIfam" id="NF003792">
    <property type="entry name" value="PRK05380.1"/>
    <property type="match status" value="1"/>
</dbReference>
<evidence type="ECO:0000259" key="10">
    <source>
        <dbReference type="Pfam" id="PF00117"/>
    </source>
</evidence>
<dbReference type="InterPro" id="IPR033828">
    <property type="entry name" value="GATase1_CTP_Synthase"/>
</dbReference>
<keyword evidence="8" id="KW-0665">Pyrimidine biosynthesis</keyword>
<dbReference type="Pfam" id="PF06418">
    <property type="entry name" value="CTP_synth_N"/>
    <property type="match status" value="1"/>
</dbReference>
<dbReference type="CDD" id="cd01746">
    <property type="entry name" value="GATase1_CTP_Synthase"/>
    <property type="match status" value="1"/>
</dbReference>
<keyword evidence="7" id="KW-0315">Glutamine amidotransferase</keyword>
<dbReference type="Pfam" id="PF00117">
    <property type="entry name" value="GATase"/>
    <property type="match status" value="1"/>
</dbReference>
<evidence type="ECO:0000256" key="1">
    <source>
        <dbReference type="ARBA" id="ARBA00005171"/>
    </source>
</evidence>
<dbReference type="SUPFAM" id="SSF52317">
    <property type="entry name" value="Class I glutamine amidotransferase-like"/>
    <property type="match status" value="1"/>
</dbReference>
<dbReference type="InterPro" id="IPR029062">
    <property type="entry name" value="Class_I_gatase-like"/>
</dbReference>
<feature type="non-terminal residue" evidence="12">
    <location>
        <position position="1"/>
    </location>
</feature>
<dbReference type="InterPro" id="IPR027417">
    <property type="entry name" value="P-loop_NTPase"/>
</dbReference>
<keyword evidence="6" id="KW-0067">ATP-binding</keyword>
<evidence type="ECO:0000259" key="11">
    <source>
        <dbReference type="Pfam" id="PF06418"/>
    </source>
</evidence>
<proteinExistence type="inferred from homology"/>
<dbReference type="EC" id="6.3.4.2" evidence="3"/>
<evidence type="ECO:0000256" key="8">
    <source>
        <dbReference type="ARBA" id="ARBA00022975"/>
    </source>
</evidence>
<dbReference type="AlphaFoldDB" id="A0A0F9ATT2"/>
<evidence type="ECO:0000313" key="12">
    <source>
        <dbReference type="EMBL" id="KKK75591.1"/>
    </source>
</evidence>
<dbReference type="GO" id="GO:0019856">
    <property type="term" value="P:pyrimidine nucleobase biosynthetic process"/>
    <property type="evidence" value="ECO:0007669"/>
    <property type="project" value="TreeGrafter"/>
</dbReference>
<keyword evidence="4" id="KW-0436">Ligase</keyword>
<evidence type="ECO:0000256" key="5">
    <source>
        <dbReference type="ARBA" id="ARBA00022741"/>
    </source>
</evidence>
<evidence type="ECO:0000256" key="2">
    <source>
        <dbReference type="ARBA" id="ARBA00007533"/>
    </source>
</evidence>
<accession>A0A0F9ATT2</accession>
<dbReference type="SUPFAM" id="SSF52540">
    <property type="entry name" value="P-loop containing nucleoside triphosphate hydrolases"/>
    <property type="match status" value="1"/>
</dbReference>
<dbReference type="Gene3D" id="3.40.50.880">
    <property type="match status" value="1"/>
</dbReference>
<dbReference type="GO" id="GO:0005524">
    <property type="term" value="F:ATP binding"/>
    <property type="evidence" value="ECO:0007669"/>
    <property type="project" value="UniProtKB-KW"/>
</dbReference>
<organism evidence="12">
    <name type="scientific">marine sediment metagenome</name>
    <dbReference type="NCBI Taxonomy" id="412755"/>
    <lineage>
        <taxon>unclassified sequences</taxon>
        <taxon>metagenomes</taxon>
        <taxon>ecological metagenomes</taxon>
    </lineage>
</organism>
<keyword evidence="5" id="KW-0547">Nucleotide-binding</keyword>
<dbReference type="InterPro" id="IPR017926">
    <property type="entry name" value="GATASE"/>
</dbReference>
<reference evidence="12" key="1">
    <citation type="journal article" date="2015" name="Nature">
        <title>Complex archaea that bridge the gap between prokaryotes and eukaryotes.</title>
        <authorList>
            <person name="Spang A."/>
            <person name="Saw J.H."/>
            <person name="Jorgensen S.L."/>
            <person name="Zaremba-Niedzwiedzka K."/>
            <person name="Martijn J."/>
            <person name="Lind A.E."/>
            <person name="van Eijk R."/>
            <person name="Schleper C."/>
            <person name="Guy L."/>
            <person name="Ettema T.J."/>
        </authorList>
    </citation>
    <scope>NUCLEOTIDE SEQUENCE</scope>
</reference>
<dbReference type="GO" id="GO:0042802">
    <property type="term" value="F:identical protein binding"/>
    <property type="evidence" value="ECO:0007669"/>
    <property type="project" value="TreeGrafter"/>
</dbReference>
<feature type="domain" description="Glutamine amidotransferase" evidence="10">
    <location>
        <begin position="167"/>
        <end position="359"/>
    </location>
</feature>
<dbReference type="PANTHER" id="PTHR11550">
    <property type="entry name" value="CTP SYNTHASE"/>
    <property type="match status" value="1"/>
</dbReference>
<dbReference type="PROSITE" id="PS51273">
    <property type="entry name" value="GATASE_TYPE_1"/>
    <property type="match status" value="1"/>
</dbReference>
<dbReference type="InterPro" id="IPR017456">
    <property type="entry name" value="CTP_synthase_N"/>
</dbReference>
<dbReference type="Gene3D" id="3.40.50.300">
    <property type="entry name" value="P-loop containing nucleotide triphosphate hydrolases"/>
    <property type="match status" value="1"/>
</dbReference>
<dbReference type="UniPathway" id="UPA00159">
    <property type="reaction ID" value="UER00277"/>
</dbReference>
<protein>
    <recommendedName>
        <fullName evidence="3">CTP synthase (glutamine hydrolyzing)</fullName>
        <ecNumber evidence="3">6.3.4.2</ecNumber>
    </recommendedName>
</protein>
<evidence type="ECO:0000256" key="9">
    <source>
        <dbReference type="ARBA" id="ARBA00047781"/>
    </source>
</evidence>
<comment type="catalytic activity">
    <reaction evidence="9">
        <text>UTP + L-glutamine + ATP + H2O = CTP + L-glutamate + ADP + phosphate + 2 H(+)</text>
        <dbReference type="Rhea" id="RHEA:26426"/>
        <dbReference type="ChEBI" id="CHEBI:15377"/>
        <dbReference type="ChEBI" id="CHEBI:15378"/>
        <dbReference type="ChEBI" id="CHEBI:29985"/>
        <dbReference type="ChEBI" id="CHEBI:30616"/>
        <dbReference type="ChEBI" id="CHEBI:37563"/>
        <dbReference type="ChEBI" id="CHEBI:43474"/>
        <dbReference type="ChEBI" id="CHEBI:46398"/>
        <dbReference type="ChEBI" id="CHEBI:58359"/>
        <dbReference type="ChEBI" id="CHEBI:456216"/>
        <dbReference type="EC" id="6.3.4.2"/>
    </reaction>
</comment>
<dbReference type="GO" id="GO:0044210">
    <property type="term" value="P:'de novo' CTP biosynthetic process"/>
    <property type="evidence" value="ECO:0007669"/>
    <property type="project" value="UniProtKB-UniPathway"/>
</dbReference>